<feature type="domain" description="Core-binding (CB)" evidence="7">
    <location>
        <begin position="73"/>
        <end position="163"/>
    </location>
</feature>
<evidence type="ECO:0000259" key="6">
    <source>
        <dbReference type="PROSITE" id="PS51898"/>
    </source>
</evidence>
<protein>
    <submittedName>
        <fullName evidence="8">Site-specific integrase</fullName>
    </submittedName>
</protein>
<keyword evidence="4" id="KW-0233">DNA recombination</keyword>
<dbReference type="PANTHER" id="PTHR30349:SF64">
    <property type="entry name" value="PROPHAGE INTEGRASE INTD-RELATED"/>
    <property type="match status" value="1"/>
</dbReference>
<evidence type="ECO:0000256" key="2">
    <source>
        <dbReference type="ARBA" id="ARBA00022908"/>
    </source>
</evidence>
<comment type="similarity">
    <text evidence="1">Belongs to the 'phage' integrase family.</text>
</comment>
<dbReference type="GO" id="GO:0003677">
    <property type="term" value="F:DNA binding"/>
    <property type="evidence" value="ECO:0007669"/>
    <property type="project" value="UniProtKB-UniRule"/>
</dbReference>
<dbReference type="InterPro" id="IPR002104">
    <property type="entry name" value="Integrase_catalytic"/>
</dbReference>
<dbReference type="AlphaFoldDB" id="A0A841TZ07"/>
<evidence type="ECO:0000313" key="9">
    <source>
        <dbReference type="Proteomes" id="UP000553776"/>
    </source>
</evidence>
<sequence>MASIRQRGENSWLLTVMAGKDANGKYIRRFKTVTIDDPALLKTKKRLDDFLNSEYVKFREEVESGEYIKPEKMTFRAFVENWRQKYAIKHLAFKSIAAYETQLRSHILPEFGEMKLEDIKPLHIVDYLDKLEQAKKAKGNGGLASSTIEMNRRVLMNIFKRAVEWRIIKINPVATVGKPRVTHQEIEPFDENEVRQLLQALQKEPYHWRIMITLALTTGMRRGEMLGLEWKHIDWKNGIIEVSQTLVYANKGEIIVKEPKTKNGRRKLSLPVSVLDDLREYYAYRVKERDKLGDAWNGKDKHGREWNFVFSHADGTPFHHHTPNQWFRLFLQANGIRRIRLHDLRHTSATLLISQGVHAKIISERLGHGNISTTMNIYGHALRSADQAAADKFESLFTKKTTAKNKTP</sequence>
<dbReference type="Pfam" id="PF00589">
    <property type="entry name" value="Phage_integrase"/>
    <property type="match status" value="1"/>
</dbReference>
<proteinExistence type="inferred from homology"/>
<organism evidence="8 9">
    <name type="scientific">Cohnella xylanilytica</name>
    <dbReference type="NCBI Taxonomy" id="557555"/>
    <lineage>
        <taxon>Bacteria</taxon>
        <taxon>Bacillati</taxon>
        <taxon>Bacillota</taxon>
        <taxon>Bacilli</taxon>
        <taxon>Bacillales</taxon>
        <taxon>Paenibacillaceae</taxon>
        <taxon>Cohnella</taxon>
    </lineage>
</organism>
<dbReference type="EMBL" id="JACJVR010000052">
    <property type="protein sequence ID" value="MBB6692342.1"/>
    <property type="molecule type" value="Genomic_DNA"/>
</dbReference>
<dbReference type="InterPro" id="IPR044068">
    <property type="entry name" value="CB"/>
</dbReference>
<feature type="domain" description="Tyr recombinase" evidence="6">
    <location>
        <begin position="184"/>
        <end position="392"/>
    </location>
</feature>
<dbReference type="Gene3D" id="1.10.150.130">
    <property type="match status" value="1"/>
</dbReference>
<name>A0A841TZ07_9BACL</name>
<dbReference type="InterPro" id="IPR013762">
    <property type="entry name" value="Integrase-like_cat_sf"/>
</dbReference>
<dbReference type="InterPro" id="IPR010998">
    <property type="entry name" value="Integrase_recombinase_N"/>
</dbReference>
<dbReference type="GO" id="GO:0015074">
    <property type="term" value="P:DNA integration"/>
    <property type="evidence" value="ECO:0007669"/>
    <property type="project" value="UniProtKB-KW"/>
</dbReference>
<evidence type="ECO:0000313" key="8">
    <source>
        <dbReference type="EMBL" id="MBB6692342.1"/>
    </source>
</evidence>
<dbReference type="Gene3D" id="1.10.443.10">
    <property type="entry name" value="Intergrase catalytic core"/>
    <property type="match status" value="1"/>
</dbReference>
<dbReference type="GO" id="GO:0006310">
    <property type="term" value="P:DNA recombination"/>
    <property type="evidence" value="ECO:0007669"/>
    <property type="project" value="UniProtKB-KW"/>
</dbReference>
<keyword evidence="2" id="KW-0229">DNA integration</keyword>
<dbReference type="RefSeq" id="WP_185136334.1">
    <property type="nucleotide sequence ID" value="NZ_JACJVR010000052.1"/>
</dbReference>
<evidence type="ECO:0000256" key="5">
    <source>
        <dbReference type="PROSITE-ProRule" id="PRU01248"/>
    </source>
</evidence>
<evidence type="ECO:0000256" key="4">
    <source>
        <dbReference type="ARBA" id="ARBA00023172"/>
    </source>
</evidence>
<dbReference type="InterPro" id="IPR050090">
    <property type="entry name" value="Tyrosine_recombinase_XerCD"/>
</dbReference>
<reference evidence="8 9" key="1">
    <citation type="submission" date="2020-08" db="EMBL/GenBank/DDBJ databases">
        <title>Cohnella phylogeny.</title>
        <authorList>
            <person name="Dunlap C."/>
        </authorList>
    </citation>
    <scope>NUCLEOTIDE SEQUENCE [LARGE SCALE GENOMIC DNA]</scope>
    <source>
        <strain evidence="8 9">DSM 25239</strain>
    </source>
</reference>
<evidence type="ECO:0000256" key="1">
    <source>
        <dbReference type="ARBA" id="ARBA00008857"/>
    </source>
</evidence>
<dbReference type="PROSITE" id="PS51900">
    <property type="entry name" value="CB"/>
    <property type="match status" value="1"/>
</dbReference>
<dbReference type="PANTHER" id="PTHR30349">
    <property type="entry name" value="PHAGE INTEGRASE-RELATED"/>
    <property type="match status" value="1"/>
</dbReference>
<keyword evidence="3 5" id="KW-0238">DNA-binding</keyword>
<comment type="caution">
    <text evidence="8">The sequence shown here is derived from an EMBL/GenBank/DDBJ whole genome shotgun (WGS) entry which is preliminary data.</text>
</comment>
<dbReference type="CDD" id="cd01189">
    <property type="entry name" value="INT_ICEBs1_C_like"/>
    <property type="match status" value="1"/>
</dbReference>
<evidence type="ECO:0000256" key="3">
    <source>
        <dbReference type="ARBA" id="ARBA00023125"/>
    </source>
</evidence>
<dbReference type="PROSITE" id="PS51898">
    <property type="entry name" value="TYR_RECOMBINASE"/>
    <property type="match status" value="1"/>
</dbReference>
<keyword evidence="9" id="KW-1185">Reference proteome</keyword>
<dbReference type="SUPFAM" id="SSF56349">
    <property type="entry name" value="DNA breaking-rejoining enzymes"/>
    <property type="match status" value="1"/>
</dbReference>
<evidence type="ECO:0000259" key="7">
    <source>
        <dbReference type="PROSITE" id="PS51900"/>
    </source>
</evidence>
<dbReference type="InterPro" id="IPR004107">
    <property type="entry name" value="Integrase_SAM-like_N"/>
</dbReference>
<dbReference type="Proteomes" id="UP000553776">
    <property type="component" value="Unassembled WGS sequence"/>
</dbReference>
<dbReference type="InterPro" id="IPR011010">
    <property type="entry name" value="DNA_brk_join_enz"/>
</dbReference>
<dbReference type="Pfam" id="PF14659">
    <property type="entry name" value="Phage_int_SAM_3"/>
    <property type="match status" value="1"/>
</dbReference>
<accession>A0A841TZ07</accession>
<gene>
    <name evidence="8" type="ORF">H7B90_13100</name>
</gene>